<organism evidence="2 3">
    <name type="scientific">Gossypium australe</name>
    <dbReference type="NCBI Taxonomy" id="47621"/>
    <lineage>
        <taxon>Eukaryota</taxon>
        <taxon>Viridiplantae</taxon>
        <taxon>Streptophyta</taxon>
        <taxon>Embryophyta</taxon>
        <taxon>Tracheophyta</taxon>
        <taxon>Spermatophyta</taxon>
        <taxon>Magnoliopsida</taxon>
        <taxon>eudicotyledons</taxon>
        <taxon>Gunneridae</taxon>
        <taxon>Pentapetalae</taxon>
        <taxon>rosids</taxon>
        <taxon>malvids</taxon>
        <taxon>Malvales</taxon>
        <taxon>Malvaceae</taxon>
        <taxon>Malvoideae</taxon>
        <taxon>Gossypium</taxon>
    </lineage>
</organism>
<dbReference type="Proteomes" id="UP000325315">
    <property type="component" value="Unassembled WGS sequence"/>
</dbReference>
<dbReference type="InterPro" id="IPR039537">
    <property type="entry name" value="Retrotran_Ty1/copia-like"/>
</dbReference>
<name>A0A5B6VPY4_9ROSI</name>
<dbReference type="PROSITE" id="PS50994">
    <property type="entry name" value="INTEGRASE"/>
    <property type="match status" value="1"/>
</dbReference>
<proteinExistence type="predicted"/>
<gene>
    <name evidence="2" type="ORF">EPI10_016771</name>
</gene>
<accession>A0A5B6VPY4</accession>
<sequence>MSTIGPLVSCTNLISLKICPRLKAKVLSMRCVNLENKLGFHFQPTKAREPLTSYTWSILIHCWVYFLKLKSEVACVFWKCKATVENQASYKLKILMSDNGTEYTSERFKRYCEAKGIHHQLTNTYTPHHKCICERKNRIMMNMARCLLFEIVKRRKLEKRSLAITTTKKQYKIFNPFTKKVIVSKDVKFNERSGWNWDATEVELLEQGELELDLQSVENQAQDDEGFDDFPIRGTKSIAEVHQRCDLVALELTNFEDVAQENGWKEVMEYEMTMIHKNQTWELVNRPVYNKVIRVKWEYKTNFNADGSLNKLKAKLVVKGFSR</sequence>
<dbReference type="Pfam" id="PF25597">
    <property type="entry name" value="SH3_retrovirus"/>
    <property type="match status" value="1"/>
</dbReference>
<dbReference type="InterPro" id="IPR001584">
    <property type="entry name" value="Integrase_cat-core"/>
</dbReference>
<comment type="caution">
    <text evidence="2">The sequence shown here is derived from an EMBL/GenBank/DDBJ whole genome shotgun (WGS) entry which is preliminary data.</text>
</comment>
<dbReference type="GO" id="GO:0015074">
    <property type="term" value="P:DNA integration"/>
    <property type="evidence" value="ECO:0007669"/>
    <property type="project" value="InterPro"/>
</dbReference>
<dbReference type="GO" id="GO:0003676">
    <property type="term" value="F:nucleic acid binding"/>
    <property type="evidence" value="ECO:0007669"/>
    <property type="project" value="InterPro"/>
</dbReference>
<feature type="domain" description="Integrase catalytic" evidence="1">
    <location>
        <begin position="93"/>
        <end position="193"/>
    </location>
</feature>
<reference evidence="3" key="1">
    <citation type="journal article" date="2019" name="Plant Biotechnol. J.">
        <title>Genome sequencing of the Australian wild diploid species Gossypium australe highlights disease resistance and delayed gland morphogenesis.</title>
        <authorList>
            <person name="Cai Y."/>
            <person name="Cai X."/>
            <person name="Wang Q."/>
            <person name="Wang P."/>
            <person name="Zhang Y."/>
            <person name="Cai C."/>
            <person name="Xu Y."/>
            <person name="Wang K."/>
            <person name="Zhou Z."/>
            <person name="Wang C."/>
            <person name="Geng S."/>
            <person name="Li B."/>
            <person name="Dong Q."/>
            <person name="Hou Y."/>
            <person name="Wang H."/>
            <person name="Ai P."/>
            <person name="Liu Z."/>
            <person name="Yi F."/>
            <person name="Sun M."/>
            <person name="An G."/>
            <person name="Cheng J."/>
            <person name="Zhang Y."/>
            <person name="Shi Q."/>
            <person name="Xie Y."/>
            <person name="Shi X."/>
            <person name="Chang Y."/>
            <person name="Huang F."/>
            <person name="Chen Y."/>
            <person name="Hong S."/>
            <person name="Mi L."/>
            <person name="Sun Q."/>
            <person name="Zhang L."/>
            <person name="Zhou B."/>
            <person name="Peng R."/>
            <person name="Zhang X."/>
            <person name="Liu F."/>
        </authorList>
    </citation>
    <scope>NUCLEOTIDE SEQUENCE [LARGE SCALE GENOMIC DNA]</scope>
    <source>
        <strain evidence="3">cv. PA1801</strain>
    </source>
</reference>
<dbReference type="InterPro" id="IPR036397">
    <property type="entry name" value="RNaseH_sf"/>
</dbReference>
<dbReference type="InterPro" id="IPR057670">
    <property type="entry name" value="SH3_retrovirus"/>
</dbReference>
<dbReference type="PANTHER" id="PTHR42648:SF18">
    <property type="entry name" value="RETROTRANSPOSON, UNCLASSIFIED-LIKE PROTEIN"/>
    <property type="match status" value="1"/>
</dbReference>
<dbReference type="PANTHER" id="PTHR42648">
    <property type="entry name" value="TRANSPOSASE, PUTATIVE-RELATED"/>
    <property type="match status" value="1"/>
</dbReference>
<dbReference type="Gene3D" id="3.30.420.10">
    <property type="entry name" value="Ribonuclease H-like superfamily/Ribonuclease H"/>
    <property type="match status" value="1"/>
</dbReference>
<dbReference type="OrthoDB" id="1433968at2759"/>
<evidence type="ECO:0000259" key="1">
    <source>
        <dbReference type="PROSITE" id="PS50994"/>
    </source>
</evidence>
<dbReference type="EMBL" id="SMMG02000006">
    <property type="protein sequence ID" value="KAA3471118.1"/>
    <property type="molecule type" value="Genomic_DNA"/>
</dbReference>
<dbReference type="InterPro" id="IPR012337">
    <property type="entry name" value="RNaseH-like_sf"/>
</dbReference>
<protein>
    <submittedName>
        <fullName evidence="2">Retrovirus-related Pol polyprotein from transposon TNT 1-94</fullName>
    </submittedName>
</protein>
<dbReference type="SUPFAM" id="SSF53098">
    <property type="entry name" value="Ribonuclease H-like"/>
    <property type="match status" value="1"/>
</dbReference>
<evidence type="ECO:0000313" key="3">
    <source>
        <dbReference type="Proteomes" id="UP000325315"/>
    </source>
</evidence>
<keyword evidence="3" id="KW-1185">Reference proteome</keyword>
<dbReference type="AlphaFoldDB" id="A0A5B6VPY4"/>
<evidence type="ECO:0000313" key="2">
    <source>
        <dbReference type="EMBL" id="KAA3471118.1"/>
    </source>
</evidence>